<feature type="disulfide bond" evidence="6">
    <location>
        <begin position="9"/>
        <end position="40"/>
    </location>
</feature>
<dbReference type="GO" id="GO:0005758">
    <property type="term" value="C:mitochondrial intermembrane space"/>
    <property type="evidence" value="ECO:0007669"/>
    <property type="project" value="UniProtKB-SubCell"/>
</dbReference>
<evidence type="ECO:0000256" key="3">
    <source>
        <dbReference type="ARBA" id="ARBA00019406"/>
    </source>
</evidence>
<dbReference type="PANTHER" id="PTHR15590:SF0">
    <property type="entry name" value="CX9C MOTIF-CONTAINING PROTEIN 4"/>
    <property type="match status" value="1"/>
</dbReference>
<comment type="similarity">
    <text evidence="2">Belongs to the CMC4 family.</text>
</comment>
<dbReference type="Pfam" id="PF08991">
    <property type="entry name" value="CMC4"/>
    <property type="match status" value="1"/>
</dbReference>
<name>A0A4Q9MKZ4_9APHY</name>
<protein>
    <recommendedName>
        <fullName evidence="3">Cx9C motif-containing protein 4, mitochondrial</fullName>
    </recommendedName>
</protein>
<gene>
    <name evidence="7" type="ORF">BD311DRAFT_761826</name>
</gene>
<evidence type="ECO:0000313" key="7">
    <source>
        <dbReference type="EMBL" id="TBU26751.1"/>
    </source>
</evidence>
<keyword evidence="5 6" id="KW-1015">Disulfide bond</keyword>
<evidence type="ECO:0000256" key="1">
    <source>
        <dbReference type="ARBA" id="ARBA00004569"/>
    </source>
</evidence>
<feature type="disulfide bond" evidence="6">
    <location>
        <begin position="41"/>
        <end position="57"/>
    </location>
</feature>
<evidence type="ECO:0000256" key="6">
    <source>
        <dbReference type="PIRSR" id="PIRSR627179-50"/>
    </source>
</evidence>
<keyword evidence="4" id="KW-0496">Mitochondrion</keyword>
<dbReference type="InterPro" id="IPR009069">
    <property type="entry name" value="Cys_alpha_HP_mot_SF"/>
</dbReference>
<dbReference type="Proteomes" id="UP000292957">
    <property type="component" value="Unassembled WGS sequence"/>
</dbReference>
<dbReference type="InterPro" id="IPR027179">
    <property type="entry name" value="CMC4"/>
</dbReference>
<proteinExistence type="inferred from homology"/>
<evidence type="ECO:0000256" key="2">
    <source>
        <dbReference type="ARBA" id="ARBA00009858"/>
    </source>
</evidence>
<dbReference type="Gene3D" id="1.10.287.1130">
    <property type="entry name" value="CytochromE C oxidase copper chaperone"/>
    <property type="match status" value="1"/>
</dbReference>
<dbReference type="PANTHER" id="PTHR15590">
    <property type="entry name" value="CX9C MOTIF-CONTAINING PROTEIN 4"/>
    <property type="match status" value="1"/>
</dbReference>
<dbReference type="PROSITE" id="PS51808">
    <property type="entry name" value="CHCH"/>
    <property type="match status" value="1"/>
</dbReference>
<feature type="non-terminal residue" evidence="7">
    <location>
        <position position="74"/>
    </location>
</feature>
<feature type="disulfide bond" evidence="6">
    <location>
        <begin position="19"/>
        <end position="30"/>
    </location>
</feature>
<evidence type="ECO:0000256" key="4">
    <source>
        <dbReference type="ARBA" id="ARBA00023128"/>
    </source>
</evidence>
<reference evidence="7" key="1">
    <citation type="submission" date="2019-01" db="EMBL/GenBank/DDBJ databases">
        <title>Draft genome sequences of three monokaryotic isolates of the white-rot basidiomycete fungus Dichomitus squalens.</title>
        <authorList>
            <consortium name="DOE Joint Genome Institute"/>
            <person name="Lopez S.C."/>
            <person name="Andreopoulos B."/>
            <person name="Pangilinan J."/>
            <person name="Lipzen A."/>
            <person name="Riley R."/>
            <person name="Ahrendt S."/>
            <person name="Ng V."/>
            <person name="Barry K."/>
            <person name="Daum C."/>
            <person name="Grigoriev I.V."/>
            <person name="Hilden K.S."/>
            <person name="Makela M.R."/>
            <person name="de Vries R.P."/>
        </authorList>
    </citation>
    <scope>NUCLEOTIDE SEQUENCE [LARGE SCALE GENOMIC DNA]</scope>
    <source>
        <strain evidence="7">OM18370.1</strain>
    </source>
</reference>
<sequence>MSKFADPLCQQEACSLQACLKKNTYSPEKCDDYVRKLYRCCWAMYQQTDGQGESTACPLPNVTRRWLENHGESL</sequence>
<dbReference type="SUPFAM" id="SSF47072">
    <property type="entry name" value="Cysteine alpha-hairpin motif"/>
    <property type="match status" value="1"/>
</dbReference>
<organism evidence="7">
    <name type="scientific">Dichomitus squalens</name>
    <dbReference type="NCBI Taxonomy" id="114155"/>
    <lineage>
        <taxon>Eukaryota</taxon>
        <taxon>Fungi</taxon>
        <taxon>Dikarya</taxon>
        <taxon>Basidiomycota</taxon>
        <taxon>Agaricomycotina</taxon>
        <taxon>Agaricomycetes</taxon>
        <taxon>Polyporales</taxon>
        <taxon>Polyporaceae</taxon>
        <taxon>Dichomitus</taxon>
    </lineage>
</organism>
<dbReference type="AlphaFoldDB" id="A0A4Q9MKZ4"/>
<evidence type="ECO:0000256" key="5">
    <source>
        <dbReference type="ARBA" id="ARBA00023157"/>
    </source>
</evidence>
<dbReference type="OrthoDB" id="13601at2759"/>
<comment type="subcellular location">
    <subcellularLocation>
        <location evidence="1">Mitochondrion intermembrane space</location>
    </subcellularLocation>
</comment>
<dbReference type="EMBL" id="ML143441">
    <property type="protein sequence ID" value="TBU26751.1"/>
    <property type="molecule type" value="Genomic_DNA"/>
</dbReference>
<accession>A0A4Q9MKZ4</accession>